<keyword evidence="6" id="KW-1185">Reference proteome</keyword>
<dbReference type="SMART" id="SM00342">
    <property type="entry name" value="HTH_ARAC"/>
    <property type="match status" value="1"/>
</dbReference>
<evidence type="ECO:0000256" key="3">
    <source>
        <dbReference type="ARBA" id="ARBA00023163"/>
    </source>
</evidence>
<dbReference type="PROSITE" id="PS01124">
    <property type="entry name" value="HTH_ARAC_FAMILY_2"/>
    <property type="match status" value="1"/>
</dbReference>
<proteinExistence type="predicted"/>
<evidence type="ECO:0000256" key="1">
    <source>
        <dbReference type="ARBA" id="ARBA00023015"/>
    </source>
</evidence>
<comment type="caution">
    <text evidence="5">The sequence shown here is derived from an EMBL/GenBank/DDBJ whole genome shotgun (WGS) entry which is preliminary data.</text>
</comment>
<reference evidence="5 6" key="1">
    <citation type="journal article" date="2014" name="Int. J. Syst. Evol. Microbiol.">
        <title>Complete genome sequence of Corynebacterium casei LMG S-19264T (=DSM 44701T), isolated from a smear-ripened cheese.</title>
        <authorList>
            <consortium name="US DOE Joint Genome Institute (JGI-PGF)"/>
            <person name="Walter F."/>
            <person name="Albersmeier A."/>
            <person name="Kalinowski J."/>
            <person name="Ruckert C."/>
        </authorList>
    </citation>
    <scope>NUCLEOTIDE SEQUENCE [LARGE SCALE GENOMIC DNA]</scope>
    <source>
        <strain evidence="5 6">NBRC 111766</strain>
    </source>
</reference>
<dbReference type="Pfam" id="PF12833">
    <property type="entry name" value="HTH_18"/>
    <property type="match status" value="1"/>
</dbReference>
<evidence type="ECO:0000256" key="2">
    <source>
        <dbReference type="ARBA" id="ARBA00023125"/>
    </source>
</evidence>
<name>A0AA37U920_9RHOB</name>
<dbReference type="RefSeq" id="WP_284327008.1">
    <property type="nucleotide sequence ID" value="NZ_BSPP01000022.1"/>
</dbReference>
<keyword evidence="1" id="KW-0805">Transcription regulation</keyword>
<dbReference type="EMBL" id="BSPP01000022">
    <property type="protein sequence ID" value="GLS88930.1"/>
    <property type="molecule type" value="Genomic_DNA"/>
</dbReference>
<organism evidence="5 6">
    <name type="scientific">Cypionkella aquatica</name>
    <dbReference type="NCBI Taxonomy" id="1756042"/>
    <lineage>
        <taxon>Bacteria</taxon>
        <taxon>Pseudomonadati</taxon>
        <taxon>Pseudomonadota</taxon>
        <taxon>Alphaproteobacteria</taxon>
        <taxon>Rhodobacterales</taxon>
        <taxon>Paracoccaceae</taxon>
        <taxon>Cypionkella</taxon>
    </lineage>
</organism>
<dbReference type="Gene3D" id="1.10.10.60">
    <property type="entry name" value="Homeodomain-like"/>
    <property type="match status" value="1"/>
</dbReference>
<evidence type="ECO:0000313" key="5">
    <source>
        <dbReference type="EMBL" id="GLS88930.1"/>
    </source>
</evidence>
<accession>A0AA37U920</accession>
<keyword evidence="2" id="KW-0238">DNA-binding</keyword>
<dbReference type="GO" id="GO:0003700">
    <property type="term" value="F:DNA-binding transcription factor activity"/>
    <property type="evidence" value="ECO:0007669"/>
    <property type="project" value="InterPro"/>
</dbReference>
<dbReference type="InterPro" id="IPR003313">
    <property type="entry name" value="AraC-bd"/>
</dbReference>
<evidence type="ECO:0000259" key="4">
    <source>
        <dbReference type="PROSITE" id="PS01124"/>
    </source>
</evidence>
<dbReference type="AlphaFoldDB" id="A0AA37U920"/>
<keyword evidence="3" id="KW-0804">Transcription</keyword>
<dbReference type="Proteomes" id="UP001157355">
    <property type="component" value="Unassembled WGS sequence"/>
</dbReference>
<dbReference type="InterPro" id="IPR037923">
    <property type="entry name" value="HTH-like"/>
</dbReference>
<dbReference type="InterPro" id="IPR009057">
    <property type="entry name" value="Homeodomain-like_sf"/>
</dbReference>
<dbReference type="GO" id="GO:0043565">
    <property type="term" value="F:sequence-specific DNA binding"/>
    <property type="evidence" value="ECO:0007669"/>
    <property type="project" value="InterPro"/>
</dbReference>
<dbReference type="Pfam" id="PF02311">
    <property type="entry name" value="AraC_binding"/>
    <property type="match status" value="1"/>
</dbReference>
<dbReference type="InterPro" id="IPR018060">
    <property type="entry name" value="HTH_AraC"/>
</dbReference>
<dbReference type="PANTHER" id="PTHR43280">
    <property type="entry name" value="ARAC-FAMILY TRANSCRIPTIONAL REGULATOR"/>
    <property type="match status" value="1"/>
</dbReference>
<protein>
    <submittedName>
        <fullName evidence="5">AraC family transcriptional regulator</fullName>
    </submittedName>
</protein>
<dbReference type="SUPFAM" id="SSF51215">
    <property type="entry name" value="Regulatory protein AraC"/>
    <property type="match status" value="1"/>
</dbReference>
<gene>
    <name evidence="5" type="ORF">GCM10010873_39040</name>
</gene>
<dbReference type="SUPFAM" id="SSF46689">
    <property type="entry name" value="Homeodomain-like"/>
    <property type="match status" value="1"/>
</dbReference>
<evidence type="ECO:0000313" key="6">
    <source>
        <dbReference type="Proteomes" id="UP001157355"/>
    </source>
</evidence>
<feature type="domain" description="HTH araC/xylS-type" evidence="4">
    <location>
        <begin position="184"/>
        <end position="282"/>
    </location>
</feature>
<dbReference type="PANTHER" id="PTHR43280:SF32">
    <property type="entry name" value="TRANSCRIPTIONAL REGULATORY PROTEIN"/>
    <property type="match status" value="1"/>
</dbReference>
<sequence>MFAYQPHGRALDVEVFKVSDLRQRTSAKEIRTPHRYDFYMLVCVTHGHPTQWVDFQPVPCAPGSLLVLRPGQVHGLGDGQDWDGWLVLFRSEFLPSDAQTTADLLPVLGLDQLPEHMVLGAQDFDATYEMLARMQQDATRTASPQDIHALLRYQLCAVLLRLCMVHDHKIAAEPPRSQGLQRFVRFRKLVDQHFMRWHQVASYADVLGCTEKSLTRAAREASGQNAKAVIAARITLEAKRLLAHTDRPIYLIAEGLGFAEATNFAKFFRRETGLTPAGFRAENRG</sequence>